<evidence type="ECO:0000313" key="3">
    <source>
        <dbReference type="EMBL" id="WWC63472.1"/>
    </source>
</evidence>
<feature type="signal peptide" evidence="1">
    <location>
        <begin position="1"/>
        <end position="20"/>
    </location>
</feature>
<reference evidence="3" key="3">
    <citation type="submission" date="2024-02" db="EMBL/GenBank/DDBJ databases">
        <title>Comparative genomics of Cryptococcus and Kwoniella reveals pathogenesis evolution and contrasting modes of karyotype evolution via chromosome fusion or intercentromeric recombination.</title>
        <authorList>
            <person name="Coelho M.A."/>
            <person name="David-Palma M."/>
            <person name="Shea T."/>
            <person name="Bowers K."/>
            <person name="McGinley-Smith S."/>
            <person name="Mohammad A.W."/>
            <person name="Gnirke A."/>
            <person name="Yurkov A.M."/>
            <person name="Nowrousian M."/>
            <person name="Sun S."/>
            <person name="Cuomo C.A."/>
            <person name="Heitman J."/>
        </authorList>
    </citation>
    <scope>NUCLEOTIDE SEQUENCE</scope>
    <source>
        <strain evidence="3">CBS 10117</strain>
    </source>
</reference>
<dbReference type="VEuPathDB" id="FungiDB:I303_06095"/>
<dbReference type="AlphaFoldDB" id="A0A1A6A186"/>
<organism evidence="2">
    <name type="scientific">Kwoniella dejecticola CBS 10117</name>
    <dbReference type="NCBI Taxonomy" id="1296121"/>
    <lineage>
        <taxon>Eukaryota</taxon>
        <taxon>Fungi</taxon>
        <taxon>Dikarya</taxon>
        <taxon>Basidiomycota</taxon>
        <taxon>Agaricomycotina</taxon>
        <taxon>Tremellomycetes</taxon>
        <taxon>Tremellales</taxon>
        <taxon>Cryptococcaceae</taxon>
        <taxon>Kwoniella</taxon>
    </lineage>
</organism>
<dbReference type="KEGG" id="kdj:28969794"/>
<name>A0A1A6A186_9TREE</name>
<dbReference type="EMBL" id="KI894033">
    <property type="protein sequence ID" value="OBR83812.1"/>
    <property type="molecule type" value="Genomic_DNA"/>
</dbReference>
<dbReference type="RefSeq" id="XP_018261654.1">
    <property type="nucleotide sequence ID" value="XM_018409381.1"/>
</dbReference>
<feature type="chain" id="PRO_5008342000" evidence="1">
    <location>
        <begin position="21"/>
        <end position="181"/>
    </location>
</feature>
<sequence>MVKLFHGLFVLTSATLLSFSLPTAPDDMVDFDAKHKVVDDQPDYVANIQLIIPKYSEWVDGTDQSQYERGEHAMQYHFTQKQVDENVKFSFVWTTYERKDVPKTFFTTPYWNMTCNVAAGQAFDGTASFTLDTKEPWIHIDEAKAWAGVSCNVPECLAEACKDEKTPRIDTVRYRSSRIGL</sequence>
<accession>A0A1A6A186</accession>
<dbReference type="EMBL" id="CP144536">
    <property type="protein sequence ID" value="WWC63472.1"/>
    <property type="molecule type" value="Genomic_DNA"/>
</dbReference>
<evidence type="ECO:0000313" key="2">
    <source>
        <dbReference type="EMBL" id="OBR83812.1"/>
    </source>
</evidence>
<dbReference type="Proteomes" id="UP000078595">
    <property type="component" value="Chromosome 7"/>
</dbReference>
<keyword evidence="1" id="KW-0732">Signal</keyword>
<protein>
    <submittedName>
        <fullName evidence="2">Uncharacterized protein</fullName>
    </submittedName>
</protein>
<evidence type="ECO:0000256" key="1">
    <source>
        <dbReference type="SAM" id="SignalP"/>
    </source>
</evidence>
<evidence type="ECO:0000313" key="4">
    <source>
        <dbReference type="Proteomes" id="UP000078595"/>
    </source>
</evidence>
<gene>
    <name evidence="2" type="ORF">I303_06095</name>
    <name evidence="3" type="ORF">I303_106075</name>
</gene>
<keyword evidence="4" id="KW-1185">Reference proteome</keyword>
<dbReference type="GeneID" id="28969794"/>
<dbReference type="OrthoDB" id="2563201at2759"/>
<proteinExistence type="predicted"/>
<reference evidence="2" key="1">
    <citation type="submission" date="2013-07" db="EMBL/GenBank/DDBJ databases">
        <title>The Genome Sequence of Cryptococcus dejecticola CBS10117.</title>
        <authorList>
            <consortium name="The Broad Institute Genome Sequencing Platform"/>
            <person name="Cuomo C."/>
            <person name="Litvintseva A."/>
            <person name="Chen Y."/>
            <person name="Heitman J."/>
            <person name="Sun S."/>
            <person name="Springer D."/>
            <person name="Dromer F."/>
            <person name="Young S.K."/>
            <person name="Zeng Q."/>
            <person name="Gargeya S."/>
            <person name="Fitzgerald M."/>
            <person name="Abouelleil A."/>
            <person name="Alvarado L."/>
            <person name="Berlin A.M."/>
            <person name="Chapman S.B."/>
            <person name="Dewar J."/>
            <person name="Goldberg J."/>
            <person name="Griggs A."/>
            <person name="Gujja S."/>
            <person name="Hansen M."/>
            <person name="Howarth C."/>
            <person name="Imamovic A."/>
            <person name="Larimer J."/>
            <person name="McCowan C."/>
            <person name="Murphy C."/>
            <person name="Pearson M."/>
            <person name="Priest M."/>
            <person name="Roberts A."/>
            <person name="Saif S."/>
            <person name="Shea T."/>
            <person name="Sykes S."/>
            <person name="Wortman J."/>
            <person name="Nusbaum C."/>
            <person name="Birren B."/>
        </authorList>
    </citation>
    <scope>NUCLEOTIDE SEQUENCE [LARGE SCALE GENOMIC DNA]</scope>
    <source>
        <strain evidence="2">CBS 10117</strain>
    </source>
</reference>
<reference evidence="3" key="2">
    <citation type="submission" date="2013-07" db="EMBL/GenBank/DDBJ databases">
        <authorList>
            <consortium name="The Broad Institute Genome Sequencing Platform"/>
            <person name="Cuomo C."/>
            <person name="Litvintseva A."/>
            <person name="Chen Y."/>
            <person name="Heitman J."/>
            <person name="Sun S."/>
            <person name="Springer D."/>
            <person name="Dromer F."/>
            <person name="Young S.K."/>
            <person name="Zeng Q."/>
            <person name="Gargeya S."/>
            <person name="Fitzgerald M."/>
            <person name="Abouelleil A."/>
            <person name="Alvarado L."/>
            <person name="Berlin A.M."/>
            <person name="Chapman S.B."/>
            <person name="Dewar J."/>
            <person name="Goldberg J."/>
            <person name="Griggs A."/>
            <person name="Gujja S."/>
            <person name="Hansen M."/>
            <person name="Howarth C."/>
            <person name="Imamovic A."/>
            <person name="Larimer J."/>
            <person name="McCowan C."/>
            <person name="Murphy C."/>
            <person name="Pearson M."/>
            <person name="Priest M."/>
            <person name="Roberts A."/>
            <person name="Saif S."/>
            <person name="Shea T."/>
            <person name="Sykes S."/>
            <person name="Wortman J."/>
            <person name="Nusbaum C."/>
            <person name="Birren B."/>
        </authorList>
    </citation>
    <scope>NUCLEOTIDE SEQUENCE</scope>
    <source>
        <strain evidence="3">CBS 10117</strain>
    </source>
</reference>